<evidence type="ECO:0000313" key="1">
    <source>
        <dbReference type="EMBL" id="GAP15052.1"/>
    </source>
</evidence>
<dbReference type="OrthoDB" id="370326at2"/>
<dbReference type="RefSeq" id="WP_075074254.1">
    <property type="nucleotide sequence ID" value="NZ_DF967972.1"/>
</dbReference>
<reference evidence="1" key="1">
    <citation type="submission" date="2015-07" db="EMBL/GenBank/DDBJ databases">
        <title>Draft Genome Sequences of Anaerolinea thermolimosa IMO-1, Bellilinea caldifistulae GOMI-1, Leptolinea tardivitalis YMTK-2, Levilinea saccharolytica KIBI-1,Longilinea arvoryzae KOME-1, Previously Described as Members of the Anaerolineaceae (Chloroflexi).</title>
        <authorList>
            <person name="Sekiguchi Y."/>
            <person name="Ohashi A."/>
            <person name="Matsuura N."/>
            <person name="Tourlousse M.D."/>
        </authorList>
    </citation>
    <scope>NUCLEOTIDE SEQUENCE [LARGE SCALE GENOMIC DNA]</scope>
    <source>
        <strain evidence="1">KOME-1</strain>
    </source>
</reference>
<gene>
    <name evidence="1" type="ORF">LARV_02832</name>
</gene>
<organism evidence="1">
    <name type="scientific">Longilinea arvoryzae</name>
    <dbReference type="NCBI Taxonomy" id="360412"/>
    <lineage>
        <taxon>Bacteria</taxon>
        <taxon>Bacillati</taxon>
        <taxon>Chloroflexota</taxon>
        <taxon>Anaerolineae</taxon>
        <taxon>Anaerolineales</taxon>
        <taxon>Anaerolineaceae</taxon>
        <taxon>Longilinea</taxon>
    </lineage>
</organism>
<dbReference type="AlphaFoldDB" id="A0A0S7BBB0"/>
<protein>
    <recommendedName>
        <fullName evidence="3">Prenyltransferase-like</fullName>
    </recommendedName>
</protein>
<accession>A0A0S7BBB0</accession>
<dbReference type="STRING" id="360412.LARV_02832"/>
<keyword evidence="2" id="KW-1185">Reference proteome</keyword>
<dbReference type="Proteomes" id="UP000055060">
    <property type="component" value="Unassembled WGS sequence"/>
</dbReference>
<name>A0A0S7BBB0_9CHLR</name>
<dbReference type="InterPro" id="IPR008930">
    <property type="entry name" value="Terpenoid_cyclase/PrenylTrfase"/>
</dbReference>
<sequence length="319" mass="36282">MLSAEKEPIYASDPVLKFTWVVKVRGASPQSDQVRQARQEIPTSPRVQAMLAGRDEQGRLPFHPYQKWLGAHWVLALLAEWGYPAGDDTLFPLREQELAWLLSPTHQKNIRHIAGLTRRCASQEGNALYALLTLGLADERCDELAHRLVAWQWPDGGWNCDKHPRASHSSFHESLIPLRALALHARLTGNADSQNSAERAAEIFLSRRLFRRLKDGSVIDPHFLELHYPFYWHYDVLFGLLVMAECGWIHDPRCKEALDWLESRRLPDGNFPADARWYTVTQREVSGRSATDWGVTSAKVHNPFVSVLAHFVLKASGRG</sequence>
<proteinExistence type="predicted"/>
<dbReference type="SUPFAM" id="SSF48239">
    <property type="entry name" value="Terpenoid cyclases/Protein prenyltransferases"/>
    <property type="match status" value="1"/>
</dbReference>
<dbReference type="Gene3D" id="1.50.10.20">
    <property type="match status" value="1"/>
</dbReference>
<evidence type="ECO:0000313" key="2">
    <source>
        <dbReference type="Proteomes" id="UP000055060"/>
    </source>
</evidence>
<dbReference type="EMBL" id="DF967972">
    <property type="protein sequence ID" value="GAP15052.1"/>
    <property type="molecule type" value="Genomic_DNA"/>
</dbReference>
<evidence type="ECO:0008006" key="3">
    <source>
        <dbReference type="Google" id="ProtNLM"/>
    </source>
</evidence>